<evidence type="ECO:0000313" key="1">
    <source>
        <dbReference type="EMBL" id="KAI3774224.1"/>
    </source>
</evidence>
<organism evidence="1 2">
    <name type="scientific">Smallanthus sonchifolius</name>
    <dbReference type="NCBI Taxonomy" id="185202"/>
    <lineage>
        <taxon>Eukaryota</taxon>
        <taxon>Viridiplantae</taxon>
        <taxon>Streptophyta</taxon>
        <taxon>Embryophyta</taxon>
        <taxon>Tracheophyta</taxon>
        <taxon>Spermatophyta</taxon>
        <taxon>Magnoliopsida</taxon>
        <taxon>eudicotyledons</taxon>
        <taxon>Gunneridae</taxon>
        <taxon>Pentapetalae</taxon>
        <taxon>asterids</taxon>
        <taxon>campanulids</taxon>
        <taxon>Asterales</taxon>
        <taxon>Asteraceae</taxon>
        <taxon>Asteroideae</taxon>
        <taxon>Heliantheae alliance</taxon>
        <taxon>Millerieae</taxon>
        <taxon>Smallanthus</taxon>
    </lineage>
</organism>
<reference evidence="1 2" key="2">
    <citation type="journal article" date="2022" name="Mol. Ecol. Resour.">
        <title>The genomes of chicory, endive, great burdock and yacon provide insights into Asteraceae paleo-polyploidization history and plant inulin production.</title>
        <authorList>
            <person name="Fan W."/>
            <person name="Wang S."/>
            <person name="Wang H."/>
            <person name="Wang A."/>
            <person name="Jiang F."/>
            <person name="Liu H."/>
            <person name="Zhao H."/>
            <person name="Xu D."/>
            <person name="Zhang Y."/>
        </authorList>
    </citation>
    <scope>NUCLEOTIDE SEQUENCE [LARGE SCALE GENOMIC DNA]</scope>
    <source>
        <strain evidence="2">cv. Yunnan</strain>
        <tissue evidence="1">Leaves</tissue>
    </source>
</reference>
<accession>A0ACB9FSM2</accession>
<name>A0ACB9FSM2_9ASTR</name>
<keyword evidence="2" id="KW-1185">Reference proteome</keyword>
<protein>
    <submittedName>
        <fullName evidence="1">Uncharacterized protein</fullName>
    </submittedName>
</protein>
<proteinExistence type="predicted"/>
<reference evidence="2" key="1">
    <citation type="journal article" date="2022" name="Mol. Ecol. Resour.">
        <title>The genomes of chicory, endive, great burdock and yacon provide insights into Asteraceae palaeo-polyploidization history and plant inulin production.</title>
        <authorList>
            <person name="Fan W."/>
            <person name="Wang S."/>
            <person name="Wang H."/>
            <person name="Wang A."/>
            <person name="Jiang F."/>
            <person name="Liu H."/>
            <person name="Zhao H."/>
            <person name="Xu D."/>
            <person name="Zhang Y."/>
        </authorList>
    </citation>
    <scope>NUCLEOTIDE SEQUENCE [LARGE SCALE GENOMIC DNA]</scope>
    <source>
        <strain evidence="2">cv. Yunnan</strain>
    </source>
</reference>
<dbReference type="Proteomes" id="UP001056120">
    <property type="component" value="Linkage Group LG16"/>
</dbReference>
<comment type="caution">
    <text evidence="1">The sequence shown here is derived from an EMBL/GenBank/DDBJ whole genome shotgun (WGS) entry which is preliminary data.</text>
</comment>
<gene>
    <name evidence="1" type="ORF">L1987_48771</name>
</gene>
<dbReference type="EMBL" id="CM042033">
    <property type="protein sequence ID" value="KAI3774224.1"/>
    <property type="molecule type" value="Genomic_DNA"/>
</dbReference>
<sequence length="973" mass="108710">MARAFTNEFNLLANTQPEWKGAALQYREIVDFLNRSKISYAISADLTVSRPYLEQFWETAEHDCTVSPNVIRATVAGQAITFSEDTIRRVLQFRDLATDPTAYPDYFVDGCWRQRMGYVGARDYASYKKMWVLDQWRYLAHVMIVCISSRKAGKDAMGHDLAAAMVGLSLNRGYNFSRYIFKAINDQINTAEKFRFLLYPRFGQLLIDDALPNLPAIRERLQVKRVDKIVFAQFLKPGSVEPTPVHTELFGHLINEAYEEMESDDGSSEDGDDEGDDGGAEESDSEAAESDSSDSDDAPSQVHPRRTAKVTLPESSSKRKRQSSSSEYEPNSDSDAAVQRQRRESIHKNSGDRQQVAIPSVVELNRRRRGPQVQADVAVTAVTEEVPVTVTLPTTFVQVAVTTPIVKESVTITPTITPTILVTYSIPTTTTEPLSQPFNYGDFTQGFDFDTIFSSPIHTTEVSLSRHPNPNDATIDVLETQVAGLLKTIQKSKEESDAQQAQINSLIDEVTILRSQRTGTEERLKNVLAQNELLIKTNEMLLGEKDKEKEKEKMTTGNEACHPVDLTKDDDKDKDPEAGPSGGEHQALEIVPISAVAMAQGESTHKEGGDTSGGGGDKGRSVAEVLKDLSDDEILYLEPDYSKEAQIDALFNLEEGEIDSGDDWDDDDEDVVIEILKGDGEGEYELEDGEIFEFPSFDAPLDTGSVEQASNVEASTEASPVDPEPADPEAPKETDMPSTSSKGPAPVWQKESIIDKHGATGMILTVRFEEDNQLFAMKRSGGVQYLKPTSEAFSSLPKYDLVNLANRELLGHSNHAVAMGLWVVLQREARSGKFEMFKPQVPKRVKDKHAVHPVTKKNLKKLVYKPMRCETKIPLSKLSQDILGDMWYWYVDPKTSEAVIMGKGRSESGNLVPKELIRIFDEVCFINFSVKDLEVLAEHYCVYTDEWTKLLASKYDKVIKFFLDYKKKMEVED</sequence>
<evidence type="ECO:0000313" key="2">
    <source>
        <dbReference type="Proteomes" id="UP001056120"/>
    </source>
</evidence>